<evidence type="ECO:0000259" key="1">
    <source>
        <dbReference type="Pfam" id="PF22749"/>
    </source>
</evidence>
<feature type="domain" description="Arb2" evidence="1">
    <location>
        <begin position="189"/>
        <end position="282"/>
    </location>
</feature>
<dbReference type="InterPro" id="IPR048263">
    <property type="entry name" value="Arb2"/>
</dbReference>
<proteinExistence type="predicted"/>
<dbReference type="GO" id="GO:0035197">
    <property type="term" value="F:siRNA binding"/>
    <property type="evidence" value="ECO:0007669"/>
    <property type="project" value="TreeGrafter"/>
</dbReference>
<sequence length="333" mass="37902">MGFNRYQTRYEHVIIFLSLFRSISMSPSKHARYTFPRTLIEFGYNFDERGELKKLDKVTGDVSSSPFEFHVKDNDDVYNQKHYEALGETITEYVYDLLTKEGLTKVPLPDAEQDIKSFVFATPDYEQADKLMILIHGSGVVRAGQWARSIIINKDLQSGTQLSYIRHARGDGYGVIVMNTNDNLRNGVRIPGSERPEKHAETVWQQCVRSSVARHIAIVAHSYGGVVTSHLASQFEWDFLNRVFAIGFTDSVHSSLQSDLPSKLYSHVLKISRNWVSSEQPLDSLLEQSTSSDDVPRVSAGTAKHELTSWTAYRSVFKFVEEQLAKRLEKVEL</sequence>
<dbReference type="GO" id="GO:0005634">
    <property type="term" value="C:nucleus"/>
    <property type="evidence" value="ECO:0007669"/>
    <property type="project" value="TreeGrafter"/>
</dbReference>
<protein>
    <submittedName>
        <fullName evidence="2">UPF0528 protein CG10038</fullName>
    </submittedName>
</protein>
<dbReference type="PANTHER" id="PTHR21357:SF4">
    <property type="entry name" value="FAM172 FAMILY PROTEIN HOMOLOG CG10038"/>
    <property type="match status" value="1"/>
</dbReference>
<name>A0A8D9DYE0_9HEMI</name>
<accession>A0A8D9DYE0</accession>
<reference evidence="2" key="1">
    <citation type="submission" date="2021-05" db="EMBL/GenBank/DDBJ databases">
        <authorList>
            <person name="Alioto T."/>
            <person name="Alioto T."/>
            <person name="Gomez Garrido J."/>
        </authorList>
    </citation>
    <scope>NUCLEOTIDE SEQUENCE</scope>
</reference>
<dbReference type="GO" id="GO:0031048">
    <property type="term" value="P:regulatory ncRNA-mediated heterochromatin formation"/>
    <property type="evidence" value="ECO:0007669"/>
    <property type="project" value="TreeGrafter"/>
</dbReference>
<organism evidence="2">
    <name type="scientific">Cacopsylla melanoneura</name>
    <dbReference type="NCBI Taxonomy" id="428564"/>
    <lineage>
        <taxon>Eukaryota</taxon>
        <taxon>Metazoa</taxon>
        <taxon>Ecdysozoa</taxon>
        <taxon>Arthropoda</taxon>
        <taxon>Hexapoda</taxon>
        <taxon>Insecta</taxon>
        <taxon>Pterygota</taxon>
        <taxon>Neoptera</taxon>
        <taxon>Paraneoptera</taxon>
        <taxon>Hemiptera</taxon>
        <taxon>Sternorrhyncha</taxon>
        <taxon>Psylloidea</taxon>
        <taxon>Psyllidae</taxon>
        <taxon>Psyllinae</taxon>
        <taxon>Cacopsylla</taxon>
    </lineage>
</organism>
<dbReference type="Pfam" id="PF22749">
    <property type="entry name" value="Arb2"/>
    <property type="match status" value="2"/>
</dbReference>
<dbReference type="InterPro" id="IPR053858">
    <property type="entry name" value="Arb2_dom"/>
</dbReference>
<dbReference type="Gene3D" id="3.40.50.1820">
    <property type="entry name" value="alpha/beta hydrolase"/>
    <property type="match status" value="1"/>
</dbReference>
<evidence type="ECO:0000313" key="2">
    <source>
        <dbReference type="EMBL" id="CAG6732539.1"/>
    </source>
</evidence>
<feature type="domain" description="Arb2" evidence="1">
    <location>
        <begin position="35"/>
        <end position="184"/>
    </location>
</feature>
<dbReference type="EMBL" id="HBUF01387140">
    <property type="protein sequence ID" value="CAG6732539.1"/>
    <property type="molecule type" value="Transcribed_RNA"/>
</dbReference>
<dbReference type="SUPFAM" id="SSF53474">
    <property type="entry name" value="alpha/beta-Hydrolases"/>
    <property type="match status" value="1"/>
</dbReference>
<dbReference type="InterPro" id="IPR029058">
    <property type="entry name" value="AB_hydrolase_fold"/>
</dbReference>
<dbReference type="PANTHER" id="PTHR21357">
    <property type="entry name" value="FAM172 FAMILY PROTEIN HOMOLOG CG10038"/>
    <property type="match status" value="1"/>
</dbReference>
<dbReference type="AlphaFoldDB" id="A0A8D9DYE0"/>